<evidence type="ECO:0000313" key="4">
    <source>
        <dbReference type="Proteomes" id="UP000009877"/>
    </source>
</evidence>
<feature type="region of interest" description="Disordered" evidence="1">
    <location>
        <begin position="1"/>
        <end position="20"/>
    </location>
</feature>
<dbReference type="EMBL" id="ANHZ02000004">
    <property type="protein sequence ID" value="EME37372.1"/>
    <property type="molecule type" value="Genomic_DNA"/>
</dbReference>
<organism evidence="3 4">
    <name type="scientific">Kocuria palustris PEL</name>
    <dbReference type="NCBI Taxonomy" id="1236550"/>
    <lineage>
        <taxon>Bacteria</taxon>
        <taxon>Bacillati</taxon>
        <taxon>Actinomycetota</taxon>
        <taxon>Actinomycetes</taxon>
        <taxon>Micrococcales</taxon>
        <taxon>Micrococcaceae</taxon>
        <taxon>Kocuria</taxon>
    </lineage>
</organism>
<keyword evidence="2" id="KW-1133">Transmembrane helix</keyword>
<keyword evidence="2" id="KW-0812">Transmembrane</keyword>
<feature type="region of interest" description="Disordered" evidence="1">
    <location>
        <begin position="177"/>
        <end position="198"/>
    </location>
</feature>
<dbReference type="InterPro" id="IPR036259">
    <property type="entry name" value="MFS_trans_sf"/>
</dbReference>
<keyword evidence="4" id="KW-1185">Reference proteome</keyword>
<evidence type="ECO:0000256" key="2">
    <source>
        <dbReference type="SAM" id="Phobius"/>
    </source>
</evidence>
<dbReference type="RefSeq" id="WP_006213882.1">
    <property type="nucleotide sequence ID" value="NZ_ANHZ02000004.1"/>
</dbReference>
<dbReference type="Proteomes" id="UP000009877">
    <property type="component" value="Unassembled WGS sequence"/>
</dbReference>
<gene>
    <name evidence="3" type="ORF">C884_01880</name>
</gene>
<dbReference type="SUPFAM" id="SSF103473">
    <property type="entry name" value="MFS general substrate transporter"/>
    <property type="match status" value="1"/>
</dbReference>
<evidence type="ECO:0000313" key="3">
    <source>
        <dbReference type="EMBL" id="EME37372.1"/>
    </source>
</evidence>
<feature type="transmembrane region" description="Helical" evidence="2">
    <location>
        <begin position="28"/>
        <end position="48"/>
    </location>
</feature>
<feature type="transmembrane region" description="Helical" evidence="2">
    <location>
        <begin position="127"/>
        <end position="150"/>
    </location>
</feature>
<protein>
    <recommendedName>
        <fullName evidence="5">Transmembrane protein</fullName>
    </recommendedName>
</protein>
<evidence type="ECO:0000256" key="1">
    <source>
        <dbReference type="SAM" id="MobiDB-lite"/>
    </source>
</evidence>
<feature type="transmembrane region" description="Helical" evidence="2">
    <location>
        <begin position="93"/>
        <end position="115"/>
    </location>
</feature>
<proteinExistence type="predicted"/>
<accession>M2WFR5</accession>
<feature type="transmembrane region" description="Helical" evidence="2">
    <location>
        <begin position="54"/>
        <end position="81"/>
    </location>
</feature>
<dbReference type="AlphaFoldDB" id="M2WFR5"/>
<reference evidence="3 4" key="1">
    <citation type="journal article" date="2014" name="Genome Announc.">
        <title>Draft Genome Sequence of Kocuria palustris PEL.</title>
        <authorList>
            <person name="Sharma G."/>
            <person name="Khatri I."/>
            <person name="Subramanian S."/>
        </authorList>
    </citation>
    <scope>NUCLEOTIDE SEQUENCE [LARGE SCALE GENOMIC DNA]</scope>
    <source>
        <strain evidence="3 4">PEL</strain>
    </source>
</reference>
<name>M2WFR5_9MICC</name>
<comment type="caution">
    <text evidence="3">The sequence shown here is derived from an EMBL/GenBank/DDBJ whole genome shotgun (WGS) entry which is preliminary data.</text>
</comment>
<keyword evidence="2" id="KW-0472">Membrane</keyword>
<sequence length="198" mass="21419">MTERPDPAEDSVHAPSTDERTVRARRRAVRGISLAMISLGLLLCASLSTTGRSLLGALGLLPAVLGAAGFLAVGMGVPTGLRLPAREHRRGRALWLLPSAVLALALVFLGAAFWADGTAPESGSPWTIVWLVSAATLVTFAGLSFGLVAASRLTIHDDDDAPLRRVDWAEEYPERFEDRPHRRPDDGYDSSWIRGQRR</sequence>
<evidence type="ECO:0008006" key="5">
    <source>
        <dbReference type="Google" id="ProtNLM"/>
    </source>
</evidence>
<feature type="compositionally biased region" description="Basic and acidic residues" evidence="1">
    <location>
        <begin position="177"/>
        <end position="186"/>
    </location>
</feature>